<dbReference type="InterPro" id="IPR023296">
    <property type="entry name" value="Glyco_hydro_beta-prop_sf"/>
</dbReference>
<evidence type="ECO:0008006" key="10">
    <source>
        <dbReference type="Google" id="ProtNLM"/>
    </source>
</evidence>
<comment type="similarity">
    <text evidence="1 7">Belongs to the glycosyl hydrolase 43 family.</text>
</comment>
<sequence length="485" mass="55325">MERQVFNPYLPSHEYIPDGEPYVFEDRLYVFGSHDRFNGPFFCMNDYVCWSTPVDDLKDWKYEGIIYKKTQDPLNRKARHSLYAPDVARGLDGRYYLYYTVGFTGVMSVAVSDTPAGKYEFYGHVHFSNGRVWGKASGDVFPFDPGVLVDDDGRVYLYSGFAPKVPLPAIATGLKQHIMDGGYVIELEKDMVTIKREPKLIFNKVGKATGTGFENHEFFEASSIRKVRSKYYFIYSSVHNHELCYAVSDNPMGEFKYGGTIISNGDIFLKGNSDEKNAYNYIGNNHGSIVEVNKQWYVFYHRQTNKHSYSRQGCAEPISIEESDMIRQVEMTSCGLNREPLIGVGRYSTSIVCNLMSKNGTGRYDKLFSRLSLLSHPYITQKGRDREDNPNQYIANFRSGSIAGFKYFSVNSIKKIAIEIQGNAKGQVVIRSTLDCMEPVARIIINTCNKISKFESDIQLNDGKQALYFEFKGKGSFDFFTFELK</sequence>
<dbReference type="SUPFAM" id="SSF75005">
    <property type="entry name" value="Arabinanase/levansucrase/invertase"/>
    <property type="match status" value="1"/>
</dbReference>
<accession>A0A9W5Y5S5</accession>
<organism evidence="8 9">
    <name type="scientific">Clostridium folliculivorans</name>
    <dbReference type="NCBI Taxonomy" id="2886038"/>
    <lineage>
        <taxon>Bacteria</taxon>
        <taxon>Bacillati</taxon>
        <taxon>Bacillota</taxon>
        <taxon>Clostridia</taxon>
        <taxon>Eubacteriales</taxon>
        <taxon>Clostridiaceae</taxon>
        <taxon>Clostridium</taxon>
    </lineage>
</organism>
<gene>
    <name evidence="8" type="ORF">CFOLD11_38350</name>
</gene>
<feature type="site" description="Important for catalytic activity, responsible for pKa modulation of the active site Glu and correct orientation of both the proton donor and substrate" evidence="6">
    <location>
        <position position="144"/>
    </location>
</feature>
<name>A0A9W5Y5S5_9CLOT</name>
<keyword evidence="9" id="KW-1185">Reference proteome</keyword>
<evidence type="ECO:0000256" key="1">
    <source>
        <dbReference type="ARBA" id="ARBA00009865"/>
    </source>
</evidence>
<evidence type="ECO:0000256" key="3">
    <source>
        <dbReference type="ARBA" id="ARBA00022801"/>
    </source>
</evidence>
<evidence type="ECO:0000313" key="9">
    <source>
        <dbReference type="Proteomes" id="UP001057868"/>
    </source>
</evidence>
<comment type="caution">
    <text evidence="8">The sequence shown here is derived from an EMBL/GenBank/DDBJ whole genome shotgun (WGS) entry which is preliminary data.</text>
</comment>
<keyword evidence="3 7" id="KW-0378">Hydrolase</keyword>
<evidence type="ECO:0000256" key="5">
    <source>
        <dbReference type="ARBA" id="ARBA00023295"/>
    </source>
</evidence>
<protein>
    <recommendedName>
        <fullName evidence="10">Alpha-N-arabinofuranosidase</fullName>
    </recommendedName>
</protein>
<dbReference type="RefSeq" id="WP_261853886.1">
    <property type="nucleotide sequence ID" value="NZ_BQXY01000008.1"/>
</dbReference>
<dbReference type="CDD" id="cd18620">
    <property type="entry name" value="GH43_XylA-like"/>
    <property type="match status" value="1"/>
</dbReference>
<dbReference type="InterPro" id="IPR006710">
    <property type="entry name" value="Glyco_hydro_43"/>
</dbReference>
<dbReference type="PANTHER" id="PTHR43772">
    <property type="entry name" value="ENDO-1,4-BETA-XYLANASE"/>
    <property type="match status" value="1"/>
</dbReference>
<keyword evidence="2" id="KW-0858">Xylan degradation</keyword>
<keyword evidence="5 7" id="KW-0326">Glycosidase</keyword>
<dbReference type="EMBL" id="BQXY01000008">
    <property type="protein sequence ID" value="GKU27008.1"/>
    <property type="molecule type" value="Genomic_DNA"/>
</dbReference>
<reference evidence="8" key="1">
    <citation type="journal article" date="2023" name="Int. J. Syst. Evol. Microbiol.">
        <title>&lt;i&gt;Clostridium folliculivorans&lt;/i&gt; sp. nov., isolated from soil samples of an organic paddy in Japan.</title>
        <authorList>
            <person name="Tazawa J."/>
            <person name="Kobayashi H."/>
            <person name="Tanizawa Y."/>
            <person name="Uchino A."/>
            <person name="Tanaka F."/>
            <person name="Urashima Y."/>
            <person name="Miura S."/>
            <person name="Sakamoto M."/>
            <person name="Ohkuma M."/>
            <person name="Tohno M."/>
        </authorList>
    </citation>
    <scope>NUCLEOTIDE SEQUENCE</scope>
    <source>
        <strain evidence="8">D1-1</strain>
    </source>
</reference>
<keyword evidence="2" id="KW-0624">Polysaccharide degradation</keyword>
<dbReference type="InterPro" id="IPR052176">
    <property type="entry name" value="Glycosyl_Hydrlase_43_Enz"/>
</dbReference>
<dbReference type="Pfam" id="PF04616">
    <property type="entry name" value="Glyco_hydro_43"/>
    <property type="match status" value="1"/>
</dbReference>
<dbReference type="AlphaFoldDB" id="A0A9W5Y5S5"/>
<proteinExistence type="inferred from homology"/>
<dbReference type="Proteomes" id="UP001057868">
    <property type="component" value="Unassembled WGS sequence"/>
</dbReference>
<dbReference type="Gene3D" id="2.60.120.260">
    <property type="entry name" value="Galactose-binding domain-like"/>
    <property type="match status" value="1"/>
</dbReference>
<dbReference type="PANTHER" id="PTHR43772:SF2">
    <property type="entry name" value="PUTATIVE (AFU_ORTHOLOGUE AFUA_2G04480)-RELATED"/>
    <property type="match status" value="1"/>
</dbReference>
<evidence type="ECO:0000256" key="7">
    <source>
        <dbReference type="RuleBase" id="RU361187"/>
    </source>
</evidence>
<dbReference type="Gene3D" id="2.115.10.20">
    <property type="entry name" value="Glycosyl hydrolase domain, family 43"/>
    <property type="match status" value="1"/>
</dbReference>
<evidence type="ECO:0000313" key="8">
    <source>
        <dbReference type="EMBL" id="GKU27008.1"/>
    </source>
</evidence>
<evidence type="ECO:0000256" key="4">
    <source>
        <dbReference type="ARBA" id="ARBA00023277"/>
    </source>
</evidence>
<keyword evidence="4" id="KW-0119">Carbohydrate metabolism</keyword>
<dbReference type="GO" id="GO:0004553">
    <property type="term" value="F:hydrolase activity, hydrolyzing O-glycosyl compounds"/>
    <property type="evidence" value="ECO:0007669"/>
    <property type="project" value="InterPro"/>
</dbReference>
<dbReference type="GO" id="GO:0045493">
    <property type="term" value="P:xylan catabolic process"/>
    <property type="evidence" value="ECO:0007669"/>
    <property type="project" value="UniProtKB-KW"/>
</dbReference>
<evidence type="ECO:0000256" key="6">
    <source>
        <dbReference type="PIRSR" id="PIRSR606710-2"/>
    </source>
</evidence>
<evidence type="ECO:0000256" key="2">
    <source>
        <dbReference type="ARBA" id="ARBA00022651"/>
    </source>
</evidence>